<dbReference type="EMBL" id="SJPE01000011">
    <property type="protein sequence ID" value="TBX67574.1"/>
    <property type="molecule type" value="Genomic_DNA"/>
</dbReference>
<protein>
    <recommendedName>
        <fullName evidence="4">DUF5362 domain-containing protein</fullName>
    </recommendedName>
</protein>
<evidence type="ECO:0008006" key="4">
    <source>
        <dbReference type="Google" id="ProtNLM"/>
    </source>
</evidence>
<dbReference type="OrthoDB" id="1121797at2"/>
<feature type="transmembrane region" description="Helical" evidence="1">
    <location>
        <begin position="130"/>
        <end position="154"/>
    </location>
</feature>
<organism evidence="2 3">
    <name type="scientific">Flavobacterium silvisoli</name>
    <dbReference type="NCBI Taxonomy" id="2529433"/>
    <lineage>
        <taxon>Bacteria</taxon>
        <taxon>Pseudomonadati</taxon>
        <taxon>Bacteroidota</taxon>
        <taxon>Flavobacteriia</taxon>
        <taxon>Flavobacteriales</taxon>
        <taxon>Flavobacteriaceae</taxon>
        <taxon>Flavobacterium</taxon>
    </lineage>
</organism>
<keyword evidence="1" id="KW-0812">Transmembrane</keyword>
<keyword evidence="1" id="KW-1133">Transmembrane helix</keyword>
<gene>
    <name evidence="2" type="ORF">EZL74_09905</name>
</gene>
<dbReference type="Proteomes" id="UP000293300">
    <property type="component" value="Unassembled WGS sequence"/>
</dbReference>
<feature type="transmembrane region" description="Helical" evidence="1">
    <location>
        <begin position="25"/>
        <end position="52"/>
    </location>
</feature>
<evidence type="ECO:0000256" key="1">
    <source>
        <dbReference type="SAM" id="Phobius"/>
    </source>
</evidence>
<dbReference type="RefSeq" id="WP_131476452.1">
    <property type="nucleotide sequence ID" value="NZ_SJPE01000011.1"/>
</dbReference>
<keyword evidence="3" id="KW-1185">Reference proteome</keyword>
<sequence length="163" mass="17476">MENQNNLTLNDQAVDALRVSGRWCLFLSIVGFIGLGLLLIGAMVMYATMSAIPDMAMAEAGAGMPPSMGAGIFGAMRGVLSAMYIVLAVVYFFPIYYLYKYAKGMKDALESSNSDILSEALVYLKSHHKFLGIMTIVIISLYVLLFVGAMIFAVSMAGAASGM</sequence>
<dbReference type="InterPro" id="IPR035287">
    <property type="entry name" value="DUF5362"/>
</dbReference>
<evidence type="ECO:0000313" key="3">
    <source>
        <dbReference type="Proteomes" id="UP000293300"/>
    </source>
</evidence>
<dbReference type="Pfam" id="PF17319">
    <property type="entry name" value="DUF5362"/>
    <property type="match status" value="1"/>
</dbReference>
<reference evidence="2 3" key="1">
    <citation type="submission" date="2019-02" db="EMBL/GenBank/DDBJ databases">
        <title>Flavobacterium sp. RD-2-33 isolated from forest soil.</title>
        <authorList>
            <person name="Chaudhary D.K."/>
        </authorList>
    </citation>
    <scope>NUCLEOTIDE SEQUENCE [LARGE SCALE GENOMIC DNA]</scope>
    <source>
        <strain evidence="2 3">RD-2-33</strain>
    </source>
</reference>
<evidence type="ECO:0000313" key="2">
    <source>
        <dbReference type="EMBL" id="TBX67574.1"/>
    </source>
</evidence>
<comment type="caution">
    <text evidence="2">The sequence shown here is derived from an EMBL/GenBank/DDBJ whole genome shotgun (WGS) entry which is preliminary data.</text>
</comment>
<name>A0A4Q9YVK0_9FLAO</name>
<proteinExistence type="predicted"/>
<keyword evidence="1" id="KW-0472">Membrane</keyword>
<feature type="transmembrane region" description="Helical" evidence="1">
    <location>
        <begin position="72"/>
        <end position="99"/>
    </location>
</feature>
<accession>A0A4Q9YVK0</accession>
<dbReference type="AlphaFoldDB" id="A0A4Q9YVK0"/>